<protein>
    <submittedName>
        <fullName evidence="3">Sporulation and spore germination</fullName>
    </submittedName>
</protein>
<evidence type="ECO:0000313" key="3">
    <source>
        <dbReference type="EMBL" id="SHK26646.1"/>
    </source>
</evidence>
<dbReference type="SMART" id="SM00909">
    <property type="entry name" value="Germane"/>
    <property type="match status" value="1"/>
</dbReference>
<accession>A0A1M6R2K4</accession>
<keyword evidence="4" id="KW-1185">Reference proteome</keyword>
<dbReference type="RefSeq" id="WP_072967494.1">
    <property type="nucleotide sequence ID" value="NZ_FRAJ01000013.1"/>
</dbReference>
<feature type="signal peptide" evidence="1">
    <location>
        <begin position="1"/>
        <end position="23"/>
    </location>
</feature>
<dbReference type="STRING" id="1121266.SAMN02745883_01667"/>
<reference evidence="3 4" key="1">
    <citation type="submission" date="2016-11" db="EMBL/GenBank/DDBJ databases">
        <authorList>
            <person name="Jaros S."/>
            <person name="Januszkiewicz K."/>
            <person name="Wedrychowicz H."/>
        </authorList>
    </citation>
    <scope>NUCLEOTIDE SEQUENCE [LARGE SCALE GENOMIC DNA]</scope>
    <source>
        <strain evidence="3 4">DSM 14501</strain>
    </source>
</reference>
<keyword evidence="1" id="KW-0732">Signal</keyword>
<organism evidence="3 4">
    <name type="scientific">Caminicella sporogenes DSM 14501</name>
    <dbReference type="NCBI Taxonomy" id="1121266"/>
    <lineage>
        <taxon>Bacteria</taxon>
        <taxon>Bacillati</taxon>
        <taxon>Bacillota</taxon>
        <taxon>Clostridia</taxon>
        <taxon>Peptostreptococcales</taxon>
        <taxon>Caminicellaceae</taxon>
        <taxon>Caminicella</taxon>
    </lineage>
</organism>
<dbReference type="Proteomes" id="UP000184082">
    <property type="component" value="Unassembled WGS sequence"/>
</dbReference>
<sequence length="196" mass="22207">MKRLFSILLIALFILSLSVGCSKKEAEVSGTDLEQAVEENNEQATKVSDENTKSDKIDYVLYLKMKNMPFLYDEMFSIDINDEKLKNKTMEEFVLDELINYKGDEQFVSPIPKGTKVISVERDGKNVIVNFSKEFLKEKMSTNDATITIGSIVNSLVVLPGNETVQIKVDGEFLKEYYGFDTSKPLSFLEGLFPDK</sequence>
<evidence type="ECO:0000256" key="1">
    <source>
        <dbReference type="SAM" id="SignalP"/>
    </source>
</evidence>
<evidence type="ECO:0000313" key="4">
    <source>
        <dbReference type="Proteomes" id="UP000184082"/>
    </source>
</evidence>
<evidence type="ECO:0000259" key="2">
    <source>
        <dbReference type="SMART" id="SM00909"/>
    </source>
</evidence>
<dbReference type="EMBL" id="FRAJ01000013">
    <property type="protein sequence ID" value="SHK26646.1"/>
    <property type="molecule type" value="Genomic_DNA"/>
</dbReference>
<dbReference type="PROSITE" id="PS51257">
    <property type="entry name" value="PROKAR_LIPOPROTEIN"/>
    <property type="match status" value="1"/>
</dbReference>
<dbReference type="Pfam" id="PF10646">
    <property type="entry name" value="Germane"/>
    <property type="match status" value="1"/>
</dbReference>
<name>A0A1M6R2K4_9FIRM</name>
<feature type="chain" id="PRO_5038967990" evidence="1">
    <location>
        <begin position="24"/>
        <end position="196"/>
    </location>
</feature>
<gene>
    <name evidence="3" type="ORF">SAMN02745883_01667</name>
</gene>
<dbReference type="AlphaFoldDB" id="A0A1M6R2K4"/>
<dbReference type="InterPro" id="IPR019606">
    <property type="entry name" value="GerMN"/>
</dbReference>
<feature type="domain" description="GerMN" evidence="2">
    <location>
        <begin position="91"/>
        <end position="178"/>
    </location>
</feature>
<proteinExistence type="predicted"/>